<evidence type="ECO:0000313" key="4">
    <source>
        <dbReference type="EMBL" id="CAB4694795.1"/>
    </source>
</evidence>
<protein>
    <submittedName>
        <fullName evidence="4">Unannotated protein</fullName>
    </submittedName>
</protein>
<dbReference type="Gene3D" id="3.40.50.300">
    <property type="entry name" value="P-loop containing nucleotide triphosphate hydrolases"/>
    <property type="match status" value="1"/>
</dbReference>
<dbReference type="GO" id="GO:0016887">
    <property type="term" value="F:ATP hydrolysis activity"/>
    <property type="evidence" value="ECO:0007669"/>
    <property type="project" value="InterPro"/>
</dbReference>
<dbReference type="PROSITE" id="PS50893">
    <property type="entry name" value="ABC_TRANSPORTER_2"/>
    <property type="match status" value="1"/>
</dbReference>
<dbReference type="InterPro" id="IPR003439">
    <property type="entry name" value="ABC_transporter-like_ATP-bd"/>
</dbReference>
<evidence type="ECO:0000256" key="2">
    <source>
        <dbReference type="ARBA" id="ARBA00022840"/>
    </source>
</evidence>
<dbReference type="GO" id="GO:0005524">
    <property type="term" value="F:ATP binding"/>
    <property type="evidence" value="ECO:0007669"/>
    <property type="project" value="UniProtKB-KW"/>
</dbReference>
<proteinExistence type="predicted"/>
<dbReference type="PANTHER" id="PTHR43204:SF1">
    <property type="entry name" value="ABC TRANSPORTER I FAMILY MEMBER 6, CHLOROPLASTIC"/>
    <property type="match status" value="1"/>
</dbReference>
<dbReference type="InterPro" id="IPR027417">
    <property type="entry name" value="P-loop_NTPase"/>
</dbReference>
<evidence type="ECO:0000259" key="3">
    <source>
        <dbReference type="PROSITE" id="PS50893"/>
    </source>
</evidence>
<dbReference type="NCBIfam" id="TIGR01978">
    <property type="entry name" value="sufC"/>
    <property type="match status" value="1"/>
</dbReference>
<gene>
    <name evidence="4" type="ORF">UFOPK2366_00945</name>
</gene>
<dbReference type="SUPFAM" id="SSF52540">
    <property type="entry name" value="P-loop containing nucleoside triphosphate hydrolases"/>
    <property type="match status" value="1"/>
</dbReference>
<reference evidence="4" key="1">
    <citation type="submission" date="2020-05" db="EMBL/GenBank/DDBJ databases">
        <authorList>
            <person name="Chiriac C."/>
            <person name="Salcher M."/>
            <person name="Ghai R."/>
            <person name="Kavagutti S V."/>
        </authorList>
    </citation>
    <scope>NUCLEOTIDE SEQUENCE</scope>
</reference>
<dbReference type="Pfam" id="PF00005">
    <property type="entry name" value="ABC_tran"/>
    <property type="match status" value="1"/>
</dbReference>
<dbReference type="EMBL" id="CAEZXM010000160">
    <property type="protein sequence ID" value="CAB4694795.1"/>
    <property type="molecule type" value="Genomic_DNA"/>
</dbReference>
<dbReference type="InterPro" id="IPR003593">
    <property type="entry name" value="AAA+_ATPase"/>
</dbReference>
<dbReference type="AlphaFoldDB" id="A0A6J6PDK6"/>
<evidence type="ECO:0000256" key="1">
    <source>
        <dbReference type="ARBA" id="ARBA00022741"/>
    </source>
</evidence>
<dbReference type="CDD" id="cd03217">
    <property type="entry name" value="ABC_FeS_Assembly"/>
    <property type="match status" value="1"/>
</dbReference>
<dbReference type="SMART" id="SM00382">
    <property type="entry name" value="AAA"/>
    <property type="match status" value="1"/>
</dbReference>
<keyword evidence="2" id="KW-0067">ATP-binding</keyword>
<dbReference type="InterPro" id="IPR010230">
    <property type="entry name" value="FeS-cluster_ATPase_SufC"/>
</dbReference>
<accession>A0A6J6PDK6</accession>
<dbReference type="PANTHER" id="PTHR43204">
    <property type="entry name" value="ABC TRANSPORTER I FAMILY MEMBER 6, CHLOROPLASTIC"/>
    <property type="match status" value="1"/>
</dbReference>
<feature type="domain" description="ABC transporter" evidence="3">
    <location>
        <begin position="5"/>
        <end position="249"/>
    </location>
</feature>
<organism evidence="4">
    <name type="scientific">freshwater metagenome</name>
    <dbReference type="NCBI Taxonomy" id="449393"/>
    <lineage>
        <taxon>unclassified sequences</taxon>
        <taxon>metagenomes</taxon>
        <taxon>ecological metagenomes</taxon>
    </lineage>
</organism>
<name>A0A6J6PDK6_9ZZZZ</name>
<sequence length="249" mass="27455">MSELFRIEDLHAKPVEGDTQILRGVSLTVKEGEVHAIMGPNGSGKSTLASTLLASPEYEVTSGSIVFRGDDVTAWPTDVRAKAGMFLGFQYPQEIPGVSVIQFLRQALSARKGIDLSVLELRLATMDWMKRLGMDSSFVDRYLNEGFSGGEKKRNEIMQMAILEPDLAILDETDSGLDIDALRIVAKGIREVKVDRPTLGIVLITHYQRLLNELQPDHVHILIDGRIVASGGMELAEKLEADGYESFRA</sequence>
<keyword evidence="1" id="KW-0547">Nucleotide-binding</keyword>